<keyword evidence="5 6" id="KW-0472">Membrane</keyword>
<dbReference type="Pfam" id="PF20401">
    <property type="entry name" value="Rhomboid_2"/>
    <property type="match status" value="1"/>
</dbReference>
<dbReference type="SUPFAM" id="SSF144091">
    <property type="entry name" value="Rhomboid-like"/>
    <property type="match status" value="1"/>
</dbReference>
<dbReference type="GO" id="GO:0008233">
    <property type="term" value="F:peptidase activity"/>
    <property type="evidence" value="ECO:0007669"/>
    <property type="project" value="UniProtKB-KW"/>
</dbReference>
<dbReference type="GO" id="GO:0016755">
    <property type="term" value="F:aminoacyltransferase activity"/>
    <property type="evidence" value="ECO:0007669"/>
    <property type="project" value="TreeGrafter"/>
</dbReference>
<feature type="transmembrane region" description="Helical" evidence="6">
    <location>
        <begin position="182"/>
        <end position="198"/>
    </location>
</feature>
<evidence type="ECO:0000256" key="2">
    <source>
        <dbReference type="ARBA" id="ARBA00022475"/>
    </source>
</evidence>
<dbReference type="AlphaFoldDB" id="A0A3G8ZXR0"/>
<evidence type="ECO:0000256" key="6">
    <source>
        <dbReference type="SAM" id="Phobius"/>
    </source>
</evidence>
<feature type="transmembrane region" description="Helical" evidence="6">
    <location>
        <begin position="204"/>
        <end position="222"/>
    </location>
</feature>
<keyword evidence="9" id="KW-1185">Reference proteome</keyword>
<feature type="transmembrane region" description="Helical" evidence="6">
    <location>
        <begin position="473"/>
        <end position="495"/>
    </location>
</feature>
<evidence type="ECO:0000313" key="8">
    <source>
        <dbReference type="EMBL" id="AZI58796.1"/>
    </source>
</evidence>
<dbReference type="OrthoDB" id="594838at2"/>
<reference evidence="8 9" key="1">
    <citation type="submission" date="2018-11" db="EMBL/GenBank/DDBJ databases">
        <authorList>
            <person name="Da X."/>
        </authorList>
    </citation>
    <scope>NUCLEOTIDE SEQUENCE [LARGE SCALE GENOMIC DNA]</scope>
    <source>
        <strain evidence="8 9">S14-144</strain>
    </source>
</reference>
<feature type="transmembrane region" description="Helical" evidence="6">
    <location>
        <begin position="306"/>
        <end position="326"/>
    </location>
</feature>
<dbReference type="GO" id="GO:0006508">
    <property type="term" value="P:proteolysis"/>
    <property type="evidence" value="ECO:0007669"/>
    <property type="project" value="UniProtKB-KW"/>
</dbReference>
<keyword evidence="2" id="KW-1003">Cell membrane</keyword>
<feature type="transmembrane region" description="Helical" evidence="6">
    <location>
        <begin position="92"/>
        <end position="109"/>
    </location>
</feature>
<dbReference type="GO" id="GO:0005886">
    <property type="term" value="C:plasma membrane"/>
    <property type="evidence" value="ECO:0007669"/>
    <property type="project" value="UniProtKB-SubCell"/>
</dbReference>
<comment type="subcellular location">
    <subcellularLocation>
        <location evidence="1">Cell membrane</location>
        <topology evidence="1">Multi-pass membrane protein</topology>
    </subcellularLocation>
</comment>
<keyword evidence="8" id="KW-0645">Protease</keyword>
<organism evidence="8 9">
    <name type="scientific">Nakamurella antarctica</name>
    <dbReference type="NCBI Taxonomy" id="1902245"/>
    <lineage>
        <taxon>Bacteria</taxon>
        <taxon>Bacillati</taxon>
        <taxon>Actinomycetota</taxon>
        <taxon>Actinomycetes</taxon>
        <taxon>Nakamurellales</taxon>
        <taxon>Nakamurellaceae</taxon>
        <taxon>Nakamurella</taxon>
    </lineage>
</organism>
<evidence type="ECO:0000259" key="7">
    <source>
        <dbReference type="Pfam" id="PF09924"/>
    </source>
</evidence>
<proteinExistence type="predicted"/>
<sequence>MVSNAAKSDEYIRYQKWIPRLTEAANQAKALLRRAPFTLAFVVLLWVVGIISGSLLNGPPASLLSSVGVGPGSLGAGLWWTPASSLLWCDDLTSYIFSTLLLFAFVAPAEHRFGVAKTFSLLLLTHITGTLAGSAIVYLASRAGDEWTEQLTTVVTVGASPAAVGVGLAMTSRLSALWRRRVRLLTLMALLLLVAYSGTLLDVLRLAAGLVGLVAGPLLLGRSPRAAGVRTSQSERRVLVALIVAGTAVGPVIAALSDTPIGPLSVLRYLLLTTPPDASAVQQICLDPTTLDDCRTLRAQLRLSGFGPAIMALMPVILLVVSAAGLRRGRRAAWWAALVVNLALAAMAVLLATELFGTPREQLVVFGGLGATQTLLAILLPLTLPLVVAGLLVATRTSFTVRAPTGTYRRLGLLAGGTLLLLCAIYVVGGYAARGQFDQAPTIWQLIGLFPIRLVPPGYLGEIELPFLPSGPIATLLSEWTGVLFLAVLAGALMVSFRRNRPADPATDIARARSLLKKHGGSSLAYMTLWPGNSYFFTSDRQAFVAYRLVGTVAVSVTGPVGARQERPAAVVAFAEFCADQGITPCLYSIDDDVKSVAETQLAWRAVQVAEETMLHLPDLAFTGKKWQDIRTALNKASKTGITAQWWAYPNTPLHVTEQIKAISEEWVADKGLPEMGFTLGGLDELDDPEVRCLVAIDGDHTVHGITSFLPVYRDEEIVGWTLDFMRRRTTGFSGVMEYLIATAALQFRDEGAEFLSLSGAPLARIDRGDNPDSVQRLLDMLGRILEPVYGFRSLLDFKAKFQPTYQPLWMAYPESAALPGIANAITKSYLPDFSPRQGSVLLRKLRS</sequence>
<feature type="transmembrane region" description="Helical" evidence="6">
    <location>
        <begin position="151"/>
        <end position="170"/>
    </location>
</feature>
<evidence type="ECO:0000256" key="4">
    <source>
        <dbReference type="ARBA" id="ARBA00022989"/>
    </source>
</evidence>
<dbReference type="InterPro" id="IPR024320">
    <property type="entry name" value="LPG_synthase_C"/>
</dbReference>
<dbReference type="Pfam" id="PF09924">
    <property type="entry name" value="LPG_synthase_C"/>
    <property type="match status" value="1"/>
</dbReference>
<protein>
    <submittedName>
        <fullName evidence="8">Rhomboid family intramembrane serine protease</fullName>
    </submittedName>
</protein>
<feature type="transmembrane region" description="Helical" evidence="6">
    <location>
        <begin position="121"/>
        <end position="139"/>
    </location>
</feature>
<evidence type="ECO:0000256" key="1">
    <source>
        <dbReference type="ARBA" id="ARBA00004651"/>
    </source>
</evidence>
<dbReference type="KEGG" id="nak:EH165_12275"/>
<feature type="transmembrane region" description="Helical" evidence="6">
    <location>
        <begin position="37"/>
        <end position="56"/>
    </location>
</feature>
<keyword evidence="8" id="KW-0378">Hydrolase</keyword>
<feature type="domain" description="Phosphatidylglycerol lysyltransferase C-terminal" evidence="7">
    <location>
        <begin position="514"/>
        <end position="813"/>
    </location>
</feature>
<keyword evidence="3 6" id="KW-0812">Transmembrane</keyword>
<dbReference type="Proteomes" id="UP000268084">
    <property type="component" value="Chromosome"/>
</dbReference>
<gene>
    <name evidence="8" type="ORF">EH165_12275</name>
</gene>
<dbReference type="PANTHER" id="PTHR34697:SF2">
    <property type="entry name" value="PHOSPHATIDYLGLYCEROL LYSYLTRANSFERASE"/>
    <property type="match status" value="1"/>
</dbReference>
<keyword evidence="4 6" id="KW-1133">Transmembrane helix</keyword>
<evidence type="ECO:0000256" key="3">
    <source>
        <dbReference type="ARBA" id="ARBA00022692"/>
    </source>
</evidence>
<dbReference type="InterPro" id="IPR046862">
    <property type="entry name" value="Rhomboid_2"/>
</dbReference>
<dbReference type="InterPro" id="IPR051211">
    <property type="entry name" value="PG_lysyltransferase"/>
</dbReference>
<feature type="transmembrane region" description="Helical" evidence="6">
    <location>
        <begin position="238"/>
        <end position="257"/>
    </location>
</feature>
<accession>A0A3G8ZXR0</accession>
<feature type="transmembrane region" description="Helical" evidence="6">
    <location>
        <begin position="333"/>
        <end position="356"/>
    </location>
</feature>
<dbReference type="InterPro" id="IPR035952">
    <property type="entry name" value="Rhomboid-like_sf"/>
</dbReference>
<evidence type="ECO:0000313" key="9">
    <source>
        <dbReference type="Proteomes" id="UP000268084"/>
    </source>
</evidence>
<dbReference type="GO" id="GO:0055091">
    <property type="term" value="P:phospholipid homeostasis"/>
    <property type="evidence" value="ECO:0007669"/>
    <property type="project" value="TreeGrafter"/>
</dbReference>
<name>A0A3G8ZXR0_9ACTN</name>
<dbReference type="EMBL" id="CP034170">
    <property type="protein sequence ID" value="AZI58796.1"/>
    <property type="molecule type" value="Genomic_DNA"/>
</dbReference>
<dbReference type="Gene3D" id="1.20.1540.10">
    <property type="entry name" value="Rhomboid-like"/>
    <property type="match status" value="1"/>
</dbReference>
<dbReference type="PANTHER" id="PTHR34697">
    <property type="entry name" value="PHOSPHATIDYLGLYCEROL LYSYLTRANSFERASE"/>
    <property type="match status" value="1"/>
</dbReference>
<reference evidence="8 9" key="2">
    <citation type="submission" date="2018-12" db="EMBL/GenBank/DDBJ databases">
        <title>Nakamurella antarcticus sp. nov., isolated from Antarctica South Shetland Islands soil.</title>
        <authorList>
            <person name="Peng F."/>
        </authorList>
    </citation>
    <scope>NUCLEOTIDE SEQUENCE [LARGE SCALE GENOMIC DNA]</scope>
    <source>
        <strain evidence="8 9">S14-144</strain>
    </source>
</reference>
<feature type="transmembrane region" description="Helical" evidence="6">
    <location>
        <begin position="376"/>
        <end position="399"/>
    </location>
</feature>
<evidence type="ECO:0000256" key="5">
    <source>
        <dbReference type="ARBA" id="ARBA00023136"/>
    </source>
</evidence>
<feature type="transmembrane region" description="Helical" evidence="6">
    <location>
        <begin position="411"/>
        <end position="433"/>
    </location>
</feature>